<keyword evidence="5 6" id="KW-0326">Glycosidase</keyword>
<comment type="subunit">
    <text evidence="6">Homotrimer.</text>
</comment>
<dbReference type="InterPro" id="IPR007342">
    <property type="entry name" value="PsuG"/>
</dbReference>
<keyword evidence="3 6" id="KW-0464">Manganese</keyword>
<feature type="binding site" evidence="6">
    <location>
        <position position="141"/>
    </location>
    <ligand>
        <name>Mn(2+)</name>
        <dbReference type="ChEBI" id="CHEBI:29035"/>
    </ligand>
</feature>
<dbReference type="SUPFAM" id="SSF110581">
    <property type="entry name" value="Indigoidine synthase A-like"/>
    <property type="match status" value="1"/>
</dbReference>
<dbReference type="PANTHER" id="PTHR42909">
    <property type="entry name" value="ZGC:136858"/>
    <property type="match status" value="1"/>
</dbReference>
<keyword evidence="8" id="KW-1185">Reference proteome</keyword>
<dbReference type="RefSeq" id="WP_380048184.1">
    <property type="nucleotide sequence ID" value="NZ_JBHLTC010000018.1"/>
</dbReference>
<protein>
    <recommendedName>
        <fullName evidence="6">Pseudouridine-5'-phosphate glycosidase</fullName>
        <shortName evidence="6">PsiMP glycosidase</shortName>
        <ecNumber evidence="6">4.2.1.70</ecNumber>
    </recommendedName>
</protein>
<feature type="binding site" evidence="6">
    <location>
        <position position="109"/>
    </location>
    <ligand>
        <name>substrate</name>
    </ligand>
</feature>
<feature type="active site" description="Nucleophile" evidence="6">
    <location>
        <position position="162"/>
    </location>
</feature>
<dbReference type="Proteomes" id="UP001589890">
    <property type="component" value="Unassembled WGS sequence"/>
</dbReference>
<dbReference type="GO" id="GO:0016798">
    <property type="term" value="F:hydrolase activity, acting on glycosyl bonds"/>
    <property type="evidence" value="ECO:0007669"/>
    <property type="project" value="UniProtKB-KW"/>
</dbReference>
<comment type="catalytic activity">
    <reaction evidence="6">
        <text>D-ribose 5-phosphate + uracil = psi-UMP + H2O</text>
        <dbReference type="Rhea" id="RHEA:18337"/>
        <dbReference type="ChEBI" id="CHEBI:15377"/>
        <dbReference type="ChEBI" id="CHEBI:17568"/>
        <dbReference type="ChEBI" id="CHEBI:58380"/>
        <dbReference type="ChEBI" id="CHEBI:78346"/>
        <dbReference type="EC" id="4.2.1.70"/>
    </reaction>
</comment>
<comment type="function">
    <text evidence="6">Catalyzes the reversible cleavage of pseudouridine 5'-phosphate (PsiMP) to ribose 5-phosphate and uracil. Functions biologically in the cleavage direction, as part of a pseudouridine degradation pathway.</text>
</comment>
<evidence type="ECO:0000256" key="1">
    <source>
        <dbReference type="ARBA" id="ARBA00022723"/>
    </source>
</evidence>
<proteinExistence type="inferred from homology"/>
<evidence type="ECO:0000256" key="6">
    <source>
        <dbReference type="HAMAP-Rule" id="MF_01876"/>
    </source>
</evidence>
<evidence type="ECO:0000256" key="3">
    <source>
        <dbReference type="ARBA" id="ARBA00023211"/>
    </source>
</evidence>
<comment type="cofactor">
    <cofactor evidence="6">
        <name>Mn(2+)</name>
        <dbReference type="ChEBI" id="CHEBI:29035"/>
    </cofactor>
    <text evidence="6">Binds 1 Mn(2+) ion per subunit.</text>
</comment>
<dbReference type="InterPro" id="IPR022830">
    <property type="entry name" value="Indigdn_synthA-like"/>
</dbReference>
<dbReference type="EC" id="4.2.1.70" evidence="6"/>
<dbReference type="PANTHER" id="PTHR42909:SF1">
    <property type="entry name" value="CARBOHYDRATE KINASE PFKB DOMAIN-CONTAINING PROTEIN"/>
    <property type="match status" value="1"/>
</dbReference>
<reference evidence="7 8" key="1">
    <citation type="submission" date="2024-09" db="EMBL/GenBank/DDBJ databases">
        <authorList>
            <person name="Sun Q."/>
            <person name="Mori K."/>
        </authorList>
    </citation>
    <scope>NUCLEOTIDE SEQUENCE [LARGE SCALE GENOMIC DNA]</scope>
    <source>
        <strain evidence="7 8">CGMCC 1.15906</strain>
    </source>
</reference>
<evidence type="ECO:0000256" key="2">
    <source>
        <dbReference type="ARBA" id="ARBA00022801"/>
    </source>
</evidence>
<comment type="similarity">
    <text evidence="6">Belongs to the pseudouridine-5'-phosphate glycosidase family.</text>
</comment>
<dbReference type="Pfam" id="PF04227">
    <property type="entry name" value="Indigoidine_A"/>
    <property type="match status" value="1"/>
</dbReference>
<dbReference type="EMBL" id="JBHLTC010000018">
    <property type="protein sequence ID" value="MFC0625601.1"/>
    <property type="molecule type" value="Genomic_DNA"/>
</dbReference>
<dbReference type="Gene3D" id="3.40.1790.10">
    <property type="entry name" value="Indigoidine synthase domain"/>
    <property type="match status" value="1"/>
</dbReference>
<dbReference type="HAMAP" id="MF_01876">
    <property type="entry name" value="PsiMP_glycosidase"/>
    <property type="match status" value="1"/>
</dbReference>
<keyword evidence="4 6" id="KW-0456">Lyase</keyword>
<gene>
    <name evidence="6" type="primary">psuG</name>
    <name evidence="7" type="ORF">ACFFGN_16075</name>
</gene>
<evidence type="ECO:0000313" key="8">
    <source>
        <dbReference type="Proteomes" id="UP001589890"/>
    </source>
</evidence>
<evidence type="ECO:0000256" key="5">
    <source>
        <dbReference type="ARBA" id="ARBA00023295"/>
    </source>
</evidence>
<accession>A0ABV6QLT9</accession>
<keyword evidence="1 6" id="KW-0479">Metal-binding</keyword>
<feature type="binding site" evidence="6">
    <location>
        <position position="89"/>
    </location>
    <ligand>
        <name>substrate</name>
    </ligand>
</feature>
<comment type="caution">
    <text evidence="7">The sequence shown here is derived from an EMBL/GenBank/DDBJ whole genome shotgun (WGS) entry which is preliminary data.</text>
</comment>
<organism evidence="7 8">
    <name type="scientific">Kribbella deserti</name>
    <dbReference type="NCBI Taxonomy" id="1926257"/>
    <lineage>
        <taxon>Bacteria</taxon>
        <taxon>Bacillati</taxon>
        <taxon>Actinomycetota</taxon>
        <taxon>Actinomycetes</taxon>
        <taxon>Propionibacteriales</taxon>
        <taxon>Kribbellaceae</taxon>
        <taxon>Kribbella</taxon>
    </lineage>
</organism>
<sequence length="312" mass="32513">MTTPHPRLILTEEVRAALHEGRPVVALESTIISHGMPYPRNVAMALEVEAIIRSYDVVPATIAVLHGQPRIGLSPDDLELLATSPDVTKTSVRDLAYVVARGGHGATTVASTMRLAALAGIRVFVTGGIGGVHRGASTTFDVSADLTELASTGVAVISAGVKSILDIGLTLETLETLGVPVISYGTDEFPAFYSRSSGFASPMRADSPEELAAIMHARWDLGIPGGISIANPVPAADEIPAEQINGIIDQALAEMAQAGITGKDTTPYLLGRIVELTDGTSLNTNIALVKNNAHLGAHLATAYTTLTQPPTT</sequence>
<evidence type="ECO:0000313" key="7">
    <source>
        <dbReference type="EMBL" id="MFC0625601.1"/>
    </source>
</evidence>
<feature type="binding site" evidence="6">
    <location>
        <begin position="143"/>
        <end position="145"/>
    </location>
    <ligand>
        <name>substrate</name>
    </ligand>
</feature>
<evidence type="ECO:0000256" key="4">
    <source>
        <dbReference type="ARBA" id="ARBA00023239"/>
    </source>
</evidence>
<keyword evidence="2 6" id="KW-0378">Hydrolase</keyword>
<name>A0ABV6QLT9_9ACTN</name>
<feature type="active site" description="Proton donor" evidence="6">
    <location>
        <position position="28"/>
    </location>
</feature>